<feature type="domain" description="UspA" evidence="2">
    <location>
        <begin position="1"/>
        <end position="146"/>
    </location>
</feature>
<dbReference type="CDD" id="cd00293">
    <property type="entry name" value="USP-like"/>
    <property type="match status" value="1"/>
</dbReference>
<comment type="caution">
    <text evidence="3">The sequence shown here is derived from an EMBL/GenBank/DDBJ whole genome shotgun (WGS) entry which is preliminary data.</text>
</comment>
<dbReference type="InterPro" id="IPR006016">
    <property type="entry name" value="UspA"/>
</dbReference>
<protein>
    <submittedName>
        <fullName evidence="3">Universal stress protein</fullName>
    </submittedName>
</protein>
<dbReference type="RefSeq" id="WP_379829722.1">
    <property type="nucleotide sequence ID" value="NZ_JBHUHU010000001.1"/>
</dbReference>
<sequence length="284" mass="32170">MRRIVLPTDFSKNAWNAISYALTIFKDVECEFFIVNAYQVGSSGLATKMGRANDTRLFRLMKEQSERDLGRTLEQIQEFDKNPKHSFKPLPVVDNLVNAIGKTVYNKEIDYVVMGTKGASGLKEVFMGSNTYKVINEIDFCPIIAVPDEYQVRDSINAIVLATGYEHEVETYELNPLLKLAALFDAEIWVTYAGNTDELTPEQMASKKAMGKKLKGAKHKFIEVPKETSIHGAIQKIVEESKEVDMVAMINYGHGFFEKLTHEAIIKKISFNTQVPFLVLHMFE</sequence>
<comment type="similarity">
    <text evidence="1">Belongs to the universal stress protein A family.</text>
</comment>
<dbReference type="InterPro" id="IPR006015">
    <property type="entry name" value="Universal_stress_UspA"/>
</dbReference>
<dbReference type="Proteomes" id="UP001597342">
    <property type="component" value="Unassembled WGS sequence"/>
</dbReference>
<accession>A0ABW4XV70</accession>
<evidence type="ECO:0000256" key="1">
    <source>
        <dbReference type="ARBA" id="ARBA00008791"/>
    </source>
</evidence>
<reference evidence="4" key="1">
    <citation type="journal article" date="2019" name="Int. J. Syst. Evol. Microbiol.">
        <title>The Global Catalogue of Microorganisms (GCM) 10K type strain sequencing project: providing services to taxonomists for standard genome sequencing and annotation.</title>
        <authorList>
            <consortium name="The Broad Institute Genomics Platform"/>
            <consortium name="The Broad Institute Genome Sequencing Center for Infectious Disease"/>
            <person name="Wu L."/>
            <person name="Ma J."/>
        </authorList>
    </citation>
    <scope>NUCLEOTIDE SEQUENCE [LARGE SCALE GENOMIC DNA]</scope>
    <source>
        <strain evidence="4">JCM 3389</strain>
    </source>
</reference>
<evidence type="ECO:0000313" key="4">
    <source>
        <dbReference type="Proteomes" id="UP001597342"/>
    </source>
</evidence>
<dbReference type="Pfam" id="PF00582">
    <property type="entry name" value="Usp"/>
    <property type="match status" value="1"/>
</dbReference>
<dbReference type="SUPFAM" id="SSF52402">
    <property type="entry name" value="Adenine nucleotide alpha hydrolases-like"/>
    <property type="match status" value="2"/>
</dbReference>
<dbReference type="InterPro" id="IPR014729">
    <property type="entry name" value="Rossmann-like_a/b/a_fold"/>
</dbReference>
<dbReference type="PRINTS" id="PR01438">
    <property type="entry name" value="UNVRSLSTRESS"/>
</dbReference>
<proteinExistence type="inferred from homology"/>
<keyword evidence="4" id="KW-1185">Reference proteome</keyword>
<organism evidence="3 4">
    <name type="scientific">Flagellimonas iocasae</name>
    <dbReference type="NCBI Taxonomy" id="2055905"/>
    <lineage>
        <taxon>Bacteria</taxon>
        <taxon>Pseudomonadati</taxon>
        <taxon>Bacteroidota</taxon>
        <taxon>Flavobacteriia</taxon>
        <taxon>Flavobacteriales</taxon>
        <taxon>Flavobacteriaceae</taxon>
        <taxon>Flagellimonas</taxon>
    </lineage>
</organism>
<name>A0ABW4XV70_9FLAO</name>
<dbReference type="EMBL" id="JBHUHU010000001">
    <property type="protein sequence ID" value="MFD2098957.1"/>
    <property type="molecule type" value="Genomic_DNA"/>
</dbReference>
<gene>
    <name evidence="3" type="ORF">ACFSJE_04170</name>
</gene>
<dbReference type="Gene3D" id="3.40.50.620">
    <property type="entry name" value="HUPs"/>
    <property type="match status" value="2"/>
</dbReference>
<evidence type="ECO:0000313" key="3">
    <source>
        <dbReference type="EMBL" id="MFD2098957.1"/>
    </source>
</evidence>
<evidence type="ECO:0000259" key="2">
    <source>
        <dbReference type="Pfam" id="PF00582"/>
    </source>
</evidence>